<evidence type="ECO:0000313" key="1">
    <source>
        <dbReference type="EMBL" id="MEI4549204.1"/>
    </source>
</evidence>
<comment type="caution">
    <text evidence="1">The sequence shown here is derived from an EMBL/GenBank/DDBJ whole genome shotgun (WGS) entry which is preliminary data.</text>
</comment>
<dbReference type="RefSeq" id="WP_336434831.1">
    <property type="nucleotide sequence ID" value="NZ_JBAWKS010000001.1"/>
</dbReference>
<accession>A0ABU8EQG6</accession>
<evidence type="ECO:0000313" key="2">
    <source>
        <dbReference type="Proteomes" id="UP001382455"/>
    </source>
</evidence>
<keyword evidence="2" id="KW-1185">Reference proteome</keyword>
<organism evidence="1 2">
    <name type="scientific">Pseudoalteromonas spongiae</name>
    <dbReference type="NCBI Taxonomy" id="298657"/>
    <lineage>
        <taxon>Bacteria</taxon>
        <taxon>Pseudomonadati</taxon>
        <taxon>Pseudomonadota</taxon>
        <taxon>Gammaproteobacteria</taxon>
        <taxon>Alteromonadales</taxon>
        <taxon>Pseudoalteromonadaceae</taxon>
        <taxon>Pseudoalteromonas</taxon>
    </lineage>
</organism>
<proteinExistence type="predicted"/>
<protein>
    <submittedName>
        <fullName evidence="1">Uncharacterized protein</fullName>
    </submittedName>
</protein>
<dbReference type="EMBL" id="JBAWKS010000001">
    <property type="protein sequence ID" value="MEI4549204.1"/>
    <property type="molecule type" value="Genomic_DNA"/>
</dbReference>
<sequence>MIKSETDFFSWLDSQLDVEIPSDVIAFNINVYESPFIIEVVGSNEFNAEDEDWACNEDWVPTSRYIEVSSDIFGSSWEAAVQNIINMAQNYLKSDFNNAVKLNQAEAFTVGFVDGDLNFIK</sequence>
<gene>
    <name evidence="1" type="ORF">WAE96_05760</name>
</gene>
<reference evidence="1 2" key="1">
    <citation type="submission" date="2023-12" db="EMBL/GenBank/DDBJ databases">
        <title>Friends and Foes: Symbiotic and Algicidal bacterial influence on Karenia brevis blooms.</title>
        <authorList>
            <person name="Fei C."/>
            <person name="Mohamed A.R."/>
            <person name="Booker A."/>
            <person name="Arshad M."/>
            <person name="Klass S."/>
            <person name="Ahn S."/>
            <person name="Gilbert P.M."/>
            <person name="Heil C.A."/>
            <person name="Martinez J.M."/>
            <person name="Amin S.A."/>
        </authorList>
    </citation>
    <scope>NUCLEOTIDE SEQUENCE [LARGE SCALE GENOMIC DNA]</scope>
    <source>
        <strain evidence="1 2">CE15</strain>
    </source>
</reference>
<name>A0ABU8EQG6_9GAMM</name>
<dbReference type="Proteomes" id="UP001382455">
    <property type="component" value="Unassembled WGS sequence"/>
</dbReference>